<keyword evidence="7" id="KW-1185">Reference proteome</keyword>
<dbReference type="eggNOG" id="COG0491">
    <property type="taxonomic scope" value="Bacteria"/>
</dbReference>
<dbReference type="HOGENOM" id="CLU_030571_5_4_9"/>
<dbReference type="AlphaFoldDB" id="A6TKP6"/>
<gene>
    <name evidence="6" type="ordered locus">Amet_0537</name>
</gene>
<accession>A6TKP6</accession>
<dbReference type="InterPro" id="IPR051453">
    <property type="entry name" value="MBL_Glyoxalase_II"/>
</dbReference>
<dbReference type="Gene3D" id="3.60.15.10">
    <property type="entry name" value="Ribonuclease Z/Hydroxyacylglutathione hydrolase-like"/>
    <property type="match status" value="1"/>
</dbReference>
<dbReference type="InterPro" id="IPR001279">
    <property type="entry name" value="Metallo-B-lactamas"/>
</dbReference>
<dbReference type="STRING" id="293826.Amet_0537"/>
<evidence type="ECO:0000259" key="5">
    <source>
        <dbReference type="SMART" id="SM00849"/>
    </source>
</evidence>
<dbReference type="Proteomes" id="UP000001572">
    <property type="component" value="Chromosome"/>
</dbReference>
<organism evidence="6 7">
    <name type="scientific">Alkaliphilus metalliredigens (strain QYMF)</name>
    <dbReference type="NCBI Taxonomy" id="293826"/>
    <lineage>
        <taxon>Bacteria</taxon>
        <taxon>Bacillati</taxon>
        <taxon>Bacillota</taxon>
        <taxon>Clostridia</taxon>
        <taxon>Peptostreptococcales</taxon>
        <taxon>Natronincolaceae</taxon>
        <taxon>Alkaliphilus</taxon>
    </lineage>
</organism>
<proteinExistence type="predicted"/>
<dbReference type="PANTHER" id="PTHR46233">
    <property type="entry name" value="HYDROXYACYLGLUTATHIONE HYDROLASE GLOC"/>
    <property type="match status" value="1"/>
</dbReference>
<dbReference type="CDD" id="cd06262">
    <property type="entry name" value="metallo-hydrolase-like_MBL-fold"/>
    <property type="match status" value="1"/>
</dbReference>
<protein>
    <submittedName>
        <fullName evidence="6">Beta-lactamase domain protein</fullName>
    </submittedName>
</protein>
<keyword evidence="4" id="KW-0862">Zinc</keyword>
<dbReference type="SUPFAM" id="SSF56281">
    <property type="entry name" value="Metallo-hydrolase/oxidoreductase"/>
    <property type="match status" value="1"/>
</dbReference>
<sequence>MKFEKIVVGIEEANGYIFYDENSLEAVVIDPGDEAKTFMKYIDKRYLKPIGIILTHYHYDHIAAAEALKKKYQCPINAHKKEIDGLKDPEINYSKREYAKEVSITPDVLLSHGDTISVGALQLEVIHTPGHTPGSICLAVKDEKVIFTGDTVFSDALGRTDLAGGSEAMLRKTIRNKVSKWDDDVRVYPGHGESALMAQLRSRREIK</sequence>
<dbReference type="PANTHER" id="PTHR46233:SF3">
    <property type="entry name" value="HYDROXYACYLGLUTATHIONE HYDROLASE GLOC"/>
    <property type="match status" value="1"/>
</dbReference>
<keyword evidence="3" id="KW-0378">Hydrolase</keyword>
<evidence type="ECO:0000313" key="6">
    <source>
        <dbReference type="EMBL" id="ABR46764.1"/>
    </source>
</evidence>
<comment type="cofactor">
    <cofactor evidence="1">
        <name>Zn(2+)</name>
        <dbReference type="ChEBI" id="CHEBI:29105"/>
    </cofactor>
</comment>
<evidence type="ECO:0000256" key="1">
    <source>
        <dbReference type="ARBA" id="ARBA00001947"/>
    </source>
</evidence>
<dbReference type="InterPro" id="IPR036866">
    <property type="entry name" value="RibonucZ/Hydroxyglut_hydro"/>
</dbReference>
<name>A6TKP6_ALKMQ</name>
<dbReference type="GO" id="GO:0046872">
    <property type="term" value="F:metal ion binding"/>
    <property type="evidence" value="ECO:0007669"/>
    <property type="project" value="UniProtKB-KW"/>
</dbReference>
<dbReference type="GO" id="GO:0016787">
    <property type="term" value="F:hydrolase activity"/>
    <property type="evidence" value="ECO:0007669"/>
    <property type="project" value="UniProtKB-KW"/>
</dbReference>
<evidence type="ECO:0000256" key="3">
    <source>
        <dbReference type="ARBA" id="ARBA00022801"/>
    </source>
</evidence>
<dbReference type="Pfam" id="PF00753">
    <property type="entry name" value="Lactamase_B"/>
    <property type="match status" value="1"/>
</dbReference>
<feature type="domain" description="Metallo-beta-lactamase" evidence="5">
    <location>
        <begin position="12"/>
        <end position="191"/>
    </location>
</feature>
<evidence type="ECO:0000313" key="7">
    <source>
        <dbReference type="Proteomes" id="UP000001572"/>
    </source>
</evidence>
<evidence type="ECO:0000256" key="4">
    <source>
        <dbReference type="ARBA" id="ARBA00022833"/>
    </source>
</evidence>
<evidence type="ECO:0000256" key="2">
    <source>
        <dbReference type="ARBA" id="ARBA00022723"/>
    </source>
</evidence>
<reference evidence="7" key="1">
    <citation type="journal article" date="2016" name="Genome Announc.">
        <title>Complete genome sequence of Alkaliphilus metalliredigens strain QYMF, an alkaliphilic and metal-reducing bacterium isolated from borax-contaminated leachate ponds.</title>
        <authorList>
            <person name="Hwang C."/>
            <person name="Copeland A."/>
            <person name="Lucas S."/>
            <person name="Lapidus A."/>
            <person name="Barry K."/>
            <person name="Detter J.C."/>
            <person name="Glavina Del Rio T."/>
            <person name="Hammon N."/>
            <person name="Israni S."/>
            <person name="Dalin E."/>
            <person name="Tice H."/>
            <person name="Pitluck S."/>
            <person name="Chertkov O."/>
            <person name="Brettin T."/>
            <person name="Bruce D."/>
            <person name="Han C."/>
            <person name="Schmutz J."/>
            <person name="Larimer F."/>
            <person name="Land M.L."/>
            <person name="Hauser L."/>
            <person name="Kyrpides N."/>
            <person name="Mikhailova N."/>
            <person name="Ye Q."/>
            <person name="Zhou J."/>
            <person name="Richardson P."/>
            <person name="Fields M.W."/>
        </authorList>
    </citation>
    <scope>NUCLEOTIDE SEQUENCE [LARGE SCALE GENOMIC DNA]</scope>
    <source>
        <strain evidence="7">QYMF</strain>
    </source>
</reference>
<dbReference type="SMART" id="SM00849">
    <property type="entry name" value="Lactamase_B"/>
    <property type="match status" value="1"/>
</dbReference>
<dbReference type="EMBL" id="CP000724">
    <property type="protein sequence ID" value="ABR46764.1"/>
    <property type="molecule type" value="Genomic_DNA"/>
</dbReference>
<keyword evidence="2" id="KW-0479">Metal-binding</keyword>
<dbReference type="RefSeq" id="WP_011971672.1">
    <property type="nucleotide sequence ID" value="NC_009633.1"/>
</dbReference>
<dbReference type="KEGG" id="amt:Amet_0537"/>
<dbReference type="OrthoDB" id="9802248at2"/>